<organism evidence="2 3">
    <name type="scientific">Zemynaea arenosa</name>
    <dbReference type="NCBI Taxonomy" id="2561931"/>
    <lineage>
        <taxon>Bacteria</taxon>
        <taxon>Pseudomonadati</taxon>
        <taxon>Pseudomonadota</taxon>
        <taxon>Betaproteobacteria</taxon>
        <taxon>Burkholderiales</taxon>
        <taxon>Oxalobacteraceae</taxon>
        <taxon>Telluria group</taxon>
        <taxon>Zemynaea</taxon>
    </lineage>
</organism>
<reference evidence="2 3" key="1">
    <citation type="submission" date="2019-03" db="EMBL/GenBank/DDBJ databases">
        <title>Draft Genome Sequence of Massilia arenosa sp. nov., a Novel Massilia Species Isolated from a Sandy-loam Maize Soil.</title>
        <authorList>
            <person name="Raths R."/>
            <person name="Peta V."/>
            <person name="Bucking H."/>
        </authorList>
    </citation>
    <scope>NUCLEOTIDE SEQUENCE [LARGE SCALE GENOMIC DNA]</scope>
    <source>
        <strain evidence="2 3">MC02</strain>
    </source>
</reference>
<evidence type="ECO:0000313" key="3">
    <source>
        <dbReference type="Proteomes" id="UP000298438"/>
    </source>
</evidence>
<accession>A0A4Y9SP36</accession>
<dbReference type="Proteomes" id="UP000298438">
    <property type="component" value="Unassembled WGS sequence"/>
</dbReference>
<feature type="region of interest" description="Disordered" evidence="1">
    <location>
        <begin position="1"/>
        <end position="39"/>
    </location>
</feature>
<gene>
    <name evidence="2" type="ORF">E4L96_05555</name>
</gene>
<keyword evidence="3" id="KW-1185">Reference proteome</keyword>
<comment type="caution">
    <text evidence="2">The sequence shown here is derived from an EMBL/GenBank/DDBJ whole genome shotgun (WGS) entry which is preliminary data.</text>
</comment>
<feature type="region of interest" description="Disordered" evidence="1">
    <location>
        <begin position="50"/>
        <end position="69"/>
    </location>
</feature>
<dbReference type="RefSeq" id="WP_135206225.1">
    <property type="nucleotide sequence ID" value="NZ_SPVF01000077.1"/>
</dbReference>
<evidence type="ECO:0000313" key="2">
    <source>
        <dbReference type="EMBL" id="TFW25209.1"/>
    </source>
</evidence>
<dbReference type="EMBL" id="SPVF01000077">
    <property type="protein sequence ID" value="TFW25209.1"/>
    <property type="molecule type" value="Genomic_DNA"/>
</dbReference>
<protein>
    <submittedName>
        <fullName evidence="2">Uncharacterized protein</fullName>
    </submittedName>
</protein>
<sequence>MMTAEYSAAPRQEGHRPHRLGTGQLLPHDLNHRASGNQCQHDVQQAFGRCQGGGGGAAGHRHGRQRQTPAPVMRTGVQVVQEQGIGQQVQAECHYVERQVQNAAHRFFDQARTRQQVIGQEDQGVPEKIIALAGRLR</sequence>
<dbReference type="AlphaFoldDB" id="A0A4Y9SP36"/>
<proteinExistence type="predicted"/>
<evidence type="ECO:0000256" key="1">
    <source>
        <dbReference type="SAM" id="MobiDB-lite"/>
    </source>
</evidence>
<name>A0A4Y9SP36_9BURK</name>